<dbReference type="InterPro" id="IPR042776">
    <property type="entry name" value="Ribosomal_mL53_fung"/>
</dbReference>
<dbReference type="EMBL" id="LGST01000026">
    <property type="protein sequence ID" value="KND99175.1"/>
    <property type="molecule type" value="Genomic_DNA"/>
</dbReference>
<organism evidence="7 8">
    <name type="scientific">Candidozyma auris</name>
    <name type="common">Yeast</name>
    <name type="synonym">Candida auris</name>
    <dbReference type="NCBI Taxonomy" id="498019"/>
    <lineage>
        <taxon>Eukaryota</taxon>
        <taxon>Fungi</taxon>
        <taxon>Dikarya</taxon>
        <taxon>Ascomycota</taxon>
        <taxon>Saccharomycotina</taxon>
        <taxon>Pichiomycetes</taxon>
        <taxon>Metschnikowiaceae</taxon>
        <taxon>Candidozyma</taxon>
    </lineage>
</organism>
<dbReference type="AlphaFoldDB" id="A0A0L0NZL7"/>
<dbReference type="GO" id="GO:0005762">
    <property type="term" value="C:mitochondrial large ribosomal subunit"/>
    <property type="evidence" value="ECO:0007669"/>
    <property type="project" value="TreeGrafter"/>
</dbReference>
<evidence type="ECO:0000256" key="5">
    <source>
        <dbReference type="ARBA" id="ARBA00023274"/>
    </source>
</evidence>
<name>A0A0L0NZL7_CANAR</name>
<comment type="similarity">
    <text evidence="2">Belongs to the mitochondrion-specific ribosomal protein mL53 family.</text>
</comment>
<protein>
    <recommendedName>
        <fullName evidence="6">Large ribosomal subunit protein mL53</fullName>
    </recommendedName>
</protein>
<keyword evidence="5" id="KW-0687">Ribonucleoprotein</keyword>
<evidence type="ECO:0000313" key="8">
    <source>
        <dbReference type="Proteomes" id="UP000037122"/>
    </source>
</evidence>
<dbReference type="VEuPathDB" id="FungiDB:CJI96_0000535"/>
<dbReference type="VEuPathDB" id="FungiDB:B9J08_002693"/>
<dbReference type="Pfam" id="PF10780">
    <property type="entry name" value="MRP_L53"/>
    <property type="match status" value="1"/>
</dbReference>
<comment type="subcellular location">
    <subcellularLocation>
        <location evidence="1">Mitochondrion</location>
    </subcellularLocation>
</comment>
<dbReference type="VEuPathDB" id="FungiDB:CJI97_002745"/>
<sequence length="94" mass="10851">MITKYFTKVSVRFNPFSEAAKPVRLFIGRIPGVQKSGCTIDYKILNGNEEPLVKVTFKDKNVMEINPENKRFEDLRAYFDAHSRKLALKDAILE</sequence>
<evidence type="ECO:0000256" key="1">
    <source>
        <dbReference type="ARBA" id="ARBA00004173"/>
    </source>
</evidence>
<evidence type="ECO:0000256" key="2">
    <source>
        <dbReference type="ARBA" id="ARBA00005557"/>
    </source>
</evidence>
<evidence type="ECO:0000256" key="3">
    <source>
        <dbReference type="ARBA" id="ARBA00022980"/>
    </source>
</evidence>
<dbReference type="PANTHER" id="PTHR28236:SF1">
    <property type="entry name" value="LARGE RIBOSOMAL SUBUNIT PROTEIN ML53"/>
    <property type="match status" value="1"/>
</dbReference>
<dbReference type="InterPro" id="IPR019716">
    <property type="entry name" value="Ribosomal_mL53"/>
</dbReference>
<dbReference type="GO" id="GO:0003735">
    <property type="term" value="F:structural constituent of ribosome"/>
    <property type="evidence" value="ECO:0007669"/>
    <property type="project" value="TreeGrafter"/>
</dbReference>
<keyword evidence="4" id="KW-0496">Mitochondrion</keyword>
<dbReference type="Gene3D" id="3.40.30.10">
    <property type="entry name" value="Glutaredoxin"/>
    <property type="match status" value="1"/>
</dbReference>
<evidence type="ECO:0000256" key="4">
    <source>
        <dbReference type="ARBA" id="ARBA00023128"/>
    </source>
</evidence>
<reference evidence="8" key="1">
    <citation type="journal article" date="2015" name="BMC Genomics">
        <title>Draft genome of a commonly misdiagnosed multidrug resistant pathogen Candida auris.</title>
        <authorList>
            <person name="Chatterjee S."/>
            <person name="Alampalli S.V."/>
            <person name="Nageshan R.K."/>
            <person name="Chettiar S.T."/>
            <person name="Joshi S."/>
            <person name="Tatu U.S."/>
        </authorList>
    </citation>
    <scope>NUCLEOTIDE SEQUENCE [LARGE SCALE GENOMIC DNA]</scope>
    <source>
        <strain evidence="8">6684</strain>
    </source>
</reference>
<dbReference type="VEuPathDB" id="FungiDB:CJJ07_002216"/>
<proteinExistence type="inferred from homology"/>
<keyword evidence="3" id="KW-0689">Ribosomal protein</keyword>
<dbReference type="Proteomes" id="UP000037122">
    <property type="component" value="Unassembled WGS sequence"/>
</dbReference>
<dbReference type="VEuPathDB" id="FungiDB:QG37_03972"/>
<dbReference type="PANTHER" id="PTHR28236">
    <property type="entry name" value="54S RIBOSOMAL PROTEIN L44, MITOCHONDRIAL"/>
    <property type="match status" value="1"/>
</dbReference>
<comment type="caution">
    <text evidence="7">The sequence shown here is derived from an EMBL/GenBank/DDBJ whole genome shotgun (WGS) entry which is preliminary data.</text>
</comment>
<dbReference type="VEuPathDB" id="FungiDB:CJJ09_001402"/>
<accession>A0A0L0NZL7</accession>
<gene>
    <name evidence="7" type="ORF">QG37_03972</name>
</gene>
<evidence type="ECO:0000313" key="7">
    <source>
        <dbReference type="EMBL" id="KND99175.1"/>
    </source>
</evidence>
<evidence type="ECO:0000256" key="6">
    <source>
        <dbReference type="ARBA" id="ARBA00035180"/>
    </source>
</evidence>